<proteinExistence type="predicted"/>
<accession>A0ABR0PK85</accession>
<keyword evidence="2" id="KW-1185">Reference proteome</keyword>
<evidence type="ECO:0000313" key="2">
    <source>
        <dbReference type="Proteomes" id="UP001358586"/>
    </source>
</evidence>
<gene>
    <name evidence="1" type="ORF">PVK06_019460</name>
</gene>
<protein>
    <submittedName>
        <fullName evidence="1">Uncharacterized protein</fullName>
    </submittedName>
</protein>
<dbReference type="EMBL" id="JARKNE010000006">
    <property type="protein sequence ID" value="KAK5824679.1"/>
    <property type="molecule type" value="Genomic_DNA"/>
</dbReference>
<evidence type="ECO:0000313" key="1">
    <source>
        <dbReference type="EMBL" id="KAK5824679.1"/>
    </source>
</evidence>
<comment type="caution">
    <text evidence="1">The sequence shown here is derived from an EMBL/GenBank/DDBJ whole genome shotgun (WGS) entry which is preliminary data.</text>
</comment>
<name>A0ABR0PK85_GOSAR</name>
<reference evidence="1 2" key="1">
    <citation type="submission" date="2023-03" db="EMBL/GenBank/DDBJ databases">
        <title>WGS of Gossypium arboreum.</title>
        <authorList>
            <person name="Yu D."/>
        </authorList>
    </citation>
    <scope>NUCLEOTIDE SEQUENCE [LARGE SCALE GENOMIC DNA]</scope>
    <source>
        <tissue evidence="1">Leaf</tissue>
    </source>
</reference>
<dbReference type="Proteomes" id="UP001358586">
    <property type="component" value="Chromosome 6"/>
</dbReference>
<sequence>MQGNIHRRVKASRSGPQILIEYENCSGQCVNYDKSTVFFSANTQEEDKTVFSIVLGVRSSNNPERLQNVTNNVNVKLVSDLIDANNRIWNTDLVSSTFNEDTARKILQIPLAETTYEDFQMERSTMVTVYFDATFDRRTSRSASGLIVCDTEGKIVASKSVIHFDMPSLLHHLRLQRRHMHV</sequence>
<organism evidence="1 2">
    <name type="scientific">Gossypium arboreum</name>
    <name type="common">Tree cotton</name>
    <name type="synonym">Gossypium nanking</name>
    <dbReference type="NCBI Taxonomy" id="29729"/>
    <lineage>
        <taxon>Eukaryota</taxon>
        <taxon>Viridiplantae</taxon>
        <taxon>Streptophyta</taxon>
        <taxon>Embryophyta</taxon>
        <taxon>Tracheophyta</taxon>
        <taxon>Spermatophyta</taxon>
        <taxon>Magnoliopsida</taxon>
        <taxon>eudicotyledons</taxon>
        <taxon>Gunneridae</taxon>
        <taxon>Pentapetalae</taxon>
        <taxon>rosids</taxon>
        <taxon>malvids</taxon>
        <taxon>Malvales</taxon>
        <taxon>Malvaceae</taxon>
        <taxon>Malvoideae</taxon>
        <taxon>Gossypium</taxon>
    </lineage>
</organism>